<dbReference type="PROSITE" id="PS51892">
    <property type="entry name" value="SUBTILASE"/>
    <property type="match status" value="1"/>
</dbReference>
<reference evidence="13" key="1">
    <citation type="submission" date="2020-06" db="EMBL/GenBank/DDBJ databases">
        <title>WGS assembly of Ceratodon purpureus strain R40.</title>
        <authorList>
            <person name="Carey S.B."/>
            <person name="Jenkins J."/>
            <person name="Shu S."/>
            <person name="Lovell J.T."/>
            <person name="Sreedasyam A."/>
            <person name="Maumus F."/>
            <person name="Tiley G.P."/>
            <person name="Fernandez-Pozo N."/>
            <person name="Barry K."/>
            <person name="Chen C."/>
            <person name="Wang M."/>
            <person name="Lipzen A."/>
            <person name="Daum C."/>
            <person name="Saski C.A."/>
            <person name="Payton A.C."/>
            <person name="Mcbreen J.C."/>
            <person name="Conrad R.E."/>
            <person name="Kollar L.M."/>
            <person name="Olsson S."/>
            <person name="Huttunen S."/>
            <person name="Landis J.B."/>
            <person name="Wickett N.J."/>
            <person name="Johnson M.G."/>
            <person name="Rensing S.A."/>
            <person name="Grimwood J."/>
            <person name="Schmutz J."/>
            <person name="Mcdaniel S.F."/>
        </authorList>
    </citation>
    <scope>NUCLEOTIDE SEQUENCE</scope>
    <source>
        <strain evidence="13">R40</strain>
    </source>
</reference>
<dbReference type="Gene3D" id="2.60.40.2310">
    <property type="match status" value="1"/>
</dbReference>
<keyword evidence="5 8" id="KW-0720">Serine protease</keyword>
<dbReference type="InterPro" id="IPR000209">
    <property type="entry name" value="Peptidase_S8/S53_dom"/>
</dbReference>
<proteinExistence type="inferred from homology"/>
<dbReference type="PROSITE" id="PS00136">
    <property type="entry name" value="SUBTILASE_ASP"/>
    <property type="match status" value="1"/>
</dbReference>
<dbReference type="EMBL" id="CM026426">
    <property type="protein sequence ID" value="KAG0571935.1"/>
    <property type="molecule type" value="Genomic_DNA"/>
</dbReference>
<keyword evidence="6" id="KW-0325">Glycoprotein</keyword>
<dbReference type="InterPro" id="IPR037045">
    <property type="entry name" value="S8pro/Inhibitor_I9_sf"/>
</dbReference>
<sequence length="859" mass="91621">MVLQKRQAVRMKNGIGFRGSMGLVMFLSQYCIAMAVTAMAGPRIAAPAVYMVRVRGHPLSAYRGSPGLHYASTAHHAPGTNRPDFSSEAAHAYAEHLRGRHDMVLEEALESGSFQKLYSYTTVLNAFTVKLTDHDQAKLLESHPRVLSVERDQLLKKTTTHTPQFLNLPKGAWPLLSGAENAGEGMVIGMLDTGIDPTHVSFGDRKLWTKPYSHLNKWKGGCEVVEDNFPAGSCNGKVIGAKYFSRGIMAADLFNETYDFASPFDGDGHGTHTSSIAAGSQGVPVVVKGYNYGTASGVAPRARIAVYKVIYRDGGFLSDVLAGLDQATHDGVDVVSISLGSINSATGVPCLNTFDVALLFAVSTGLVVVHAAGNSGPYPSTMNSYGPWVISVGASLSDRAYENHVITRTNQDYVGTGFSAGTRQPFWYHLIYAEDALNNDTEGLDAEFYSYCQNPAPFNATVVKNKILMCNFVEYSGGSAAAEFENAVKVATSLNAAGLIMLNKASLLSMKLQRVSMDPVPYSIPTAFIPDSDAAADLLSFYNTRTKRDDDGNIVQFRARAKMNDSRQALFKVEAPRVTSFSSRGPVFANTITSVVADLMKPDLVAPGNEIWGAWAQNGIDVAGFVGESFAMISGTSMATPHIAGVVALVKQKHPTWSASAIHSALQTTASNVDRWNNTIQAEQPSASPTTTPLGPASPFDMGSGAVNVTAAMNPGLVFERDFQDYVNFLCTLPGVDANTVQDSTGATCDQRVGARASDLNTPSITVANLVGTREVKRTLRSVSEQTEHYAVAVAAPAGVDVAVHPTAFMVADGEAVVVYVTLHASQTTGGFAFGALVWTGDRGHVVRIPLSVLVGEVV</sequence>
<dbReference type="AlphaFoldDB" id="A0A8T0HMB9"/>
<dbReference type="Pfam" id="PF00082">
    <property type="entry name" value="Peptidase_S8"/>
    <property type="match status" value="1"/>
</dbReference>
<dbReference type="InterPro" id="IPR023827">
    <property type="entry name" value="Peptidase_S8_Asp-AS"/>
</dbReference>
<accession>A0A8T0HMB9</accession>
<evidence type="ECO:0000256" key="5">
    <source>
        <dbReference type="ARBA" id="ARBA00022825"/>
    </source>
</evidence>
<dbReference type="SUPFAM" id="SSF52743">
    <property type="entry name" value="Subtilisin-like"/>
    <property type="match status" value="1"/>
</dbReference>
<evidence type="ECO:0000256" key="7">
    <source>
        <dbReference type="PIRSR" id="PIRSR615500-1"/>
    </source>
</evidence>
<dbReference type="PANTHER" id="PTHR10795">
    <property type="entry name" value="PROPROTEIN CONVERTASE SUBTILISIN/KEXIN"/>
    <property type="match status" value="1"/>
</dbReference>
<evidence type="ECO:0000313" key="14">
    <source>
        <dbReference type="Proteomes" id="UP000822688"/>
    </source>
</evidence>
<evidence type="ECO:0000259" key="11">
    <source>
        <dbReference type="Pfam" id="PF05922"/>
    </source>
</evidence>
<evidence type="ECO:0000256" key="6">
    <source>
        <dbReference type="ARBA" id="ARBA00023180"/>
    </source>
</evidence>
<evidence type="ECO:0000256" key="2">
    <source>
        <dbReference type="ARBA" id="ARBA00011073"/>
    </source>
</evidence>
<evidence type="ECO:0000259" key="10">
    <source>
        <dbReference type="Pfam" id="PF00082"/>
    </source>
</evidence>
<comment type="subcellular location">
    <subcellularLocation>
        <location evidence="1">Secreted</location>
    </subcellularLocation>
</comment>
<dbReference type="InterPro" id="IPR015500">
    <property type="entry name" value="Peptidase_S8_subtilisin-rel"/>
</dbReference>
<dbReference type="InterPro" id="IPR023828">
    <property type="entry name" value="Peptidase_S8_Ser-AS"/>
</dbReference>
<organism evidence="13 14">
    <name type="scientific">Ceratodon purpureus</name>
    <name type="common">Fire moss</name>
    <name type="synonym">Dicranum purpureum</name>
    <dbReference type="NCBI Taxonomy" id="3225"/>
    <lineage>
        <taxon>Eukaryota</taxon>
        <taxon>Viridiplantae</taxon>
        <taxon>Streptophyta</taxon>
        <taxon>Embryophyta</taxon>
        <taxon>Bryophyta</taxon>
        <taxon>Bryophytina</taxon>
        <taxon>Bryopsida</taxon>
        <taxon>Dicranidae</taxon>
        <taxon>Pseudoditrichales</taxon>
        <taxon>Ditrichaceae</taxon>
        <taxon>Ceratodon</taxon>
    </lineage>
</organism>
<dbReference type="Gene3D" id="3.40.50.200">
    <property type="entry name" value="Peptidase S8/S53 domain"/>
    <property type="match status" value="1"/>
</dbReference>
<dbReference type="InterPro" id="IPR045051">
    <property type="entry name" value="SBT"/>
</dbReference>
<feature type="active site" description="Charge relay system" evidence="7 8">
    <location>
        <position position="637"/>
    </location>
</feature>
<dbReference type="CDD" id="cd04852">
    <property type="entry name" value="Peptidases_S8_3"/>
    <property type="match status" value="1"/>
</dbReference>
<dbReference type="CDD" id="cd02120">
    <property type="entry name" value="PA_subtilisin_like"/>
    <property type="match status" value="1"/>
</dbReference>
<dbReference type="GO" id="GO:0006508">
    <property type="term" value="P:proteolysis"/>
    <property type="evidence" value="ECO:0007669"/>
    <property type="project" value="UniProtKB-KW"/>
</dbReference>
<name>A0A8T0HMB9_CERPU</name>
<gene>
    <name evidence="13" type="ORF">KC19_VG055200</name>
</gene>
<evidence type="ECO:0000313" key="13">
    <source>
        <dbReference type="EMBL" id="KAG0571935.1"/>
    </source>
</evidence>
<dbReference type="PROSITE" id="PS00138">
    <property type="entry name" value="SUBTILASE_SER"/>
    <property type="match status" value="1"/>
</dbReference>
<dbReference type="Gene3D" id="3.50.30.30">
    <property type="match status" value="1"/>
</dbReference>
<feature type="domain" description="Inhibitor I9" evidence="11">
    <location>
        <begin position="90"/>
        <end position="156"/>
    </location>
</feature>
<dbReference type="Pfam" id="PF17766">
    <property type="entry name" value="fn3_6"/>
    <property type="match status" value="1"/>
</dbReference>
<feature type="domain" description="Peptidase S8/S53" evidence="10">
    <location>
        <begin position="183"/>
        <end position="676"/>
    </location>
</feature>
<dbReference type="InterPro" id="IPR034197">
    <property type="entry name" value="Peptidases_S8_3"/>
</dbReference>
<comment type="caution">
    <text evidence="13">The sequence shown here is derived from an EMBL/GenBank/DDBJ whole genome shotgun (WGS) entry which is preliminary data.</text>
</comment>
<protein>
    <recommendedName>
        <fullName evidence="15">Subtilisin-like protease</fullName>
    </recommendedName>
</protein>
<evidence type="ECO:0000259" key="12">
    <source>
        <dbReference type="Pfam" id="PF17766"/>
    </source>
</evidence>
<keyword evidence="3 8" id="KW-0645">Protease</keyword>
<dbReference type="InterPro" id="IPR041469">
    <property type="entry name" value="Subtilisin-like_FN3"/>
</dbReference>
<dbReference type="Pfam" id="PF05922">
    <property type="entry name" value="Inhibitor_I9"/>
    <property type="match status" value="1"/>
</dbReference>
<evidence type="ECO:0000256" key="8">
    <source>
        <dbReference type="PROSITE-ProRule" id="PRU01240"/>
    </source>
</evidence>
<keyword evidence="4 8" id="KW-0378">Hydrolase</keyword>
<evidence type="ECO:0000256" key="3">
    <source>
        <dbReference type="ARBA" id="ARBA00022670"/>
    </source>
</evidence>
<comment type="similarity">
    <text evidence="2 8 9">Belongs to the peptidase S8 family.</text>
</comment>
<keyword evidence="14" id="KW-1185">Reference proteome</keyword>
<dbReference type="Gene3D" id="3.30.70.80">
    <property type="entry name" value="Peptidase S8 propeptide/proteinase inhibitor I9"/>
    <property type="match status" value="1"/>
</dbReference>
<dbReference type="GO" id="GO:0004252">
    <property type="term" value="F:serine-type endopeptidase activity"/>
    <property type="evidence" value="ECO:0007669"/>
    <property type="project" value="UniProtKB-UniRule"/>
</dbReference>
<dbReference type="PRINTS" id="PR00723">
    <property type="entry name" value="SUBTILISIN"/>
</dbReference>
<dbReference type="InterPro" id="IPR036852">
    <property type="entry name" value="Peptidase_S8/S53_dom_sf"/>
</dbReference>
<feature type="active site" description="Charge relay system" evidence="7 8">
    <location>
        <position position="269"/>
    </location>
</feature>
<dbReference type="InterPro" id="IPR010259">
    <property type="entry name" value="S8pro/Inhibitor_I9"/>
</dbReference>
<evidence type="ECO:0000256" key="1">
    <source>
        <dbReference type="ARBA" id="ARBA00004613"/>
    </source>
</evidence>
<evidence type="ECO:0000256" key="4">
    <source>
        <dbReference type="ARBA" id="ARBA00022801"/>
    </source>
</evidence>
<feature type="domain" description="Subtilisin-like protease fibronectin type-III" evidence="12">
    <location>
        <begin position="759"/>
        <end position="853"/>
    </location>
</feature>
<feature type="active site" description="Charge relay system" evidence="7 8">
    <location>
        <position position="192"/>
    </location>
</feature>
<dbReference type="GO" id="GO:0005576">
    <property type="term" value="C:extracellular region"/>
    <property type="evidence" value="ECO:0007669"/>
    <property type="project" value="UniProtKB-SubCell"/>
</dbReference>
<evidence type="ECO:0008006" key="15">
    <source>
        <dbReference type="Google" id="ProtNLM"/>
    </source>
</evidence>
<dbReference type="Proteomes" id="UP000822688">
    <property type="component" value="Chromosome V"/>
</dbReference>
<evidence type="ECO:0000256" key="9">
    <source>
        <dbReference type="RuleBase" id="RU003355"/>
    </source>
</evidence>